<evidence type="ECO:0000259" key="8">
    <source>
        <dbReference type="Pfam" id="PF01435"/>
    </source>
</evidence>
<dbReference type="RefSeq" id="WP_183225243.1">
    <property type="nucleotide sequence ID" value="NZ_BMPW01000020.1"/>
</dbReference>
<keyword evidence="7" id="KW-1133">Transmembrane helix</keyword>
<keyword evidence="7" id="KW-0472">Membrane</keyword>
<evidence type="ECO:0000256" key="7">
    <source>
        <dbReference type="SAM" id="Phobius"/>
    </source>
</evidence>
<feature type="transmembrane region" description="Helical" evidence="7">
    <location>
        <begin position="31"/>
        <end position="56"/>
    </location>
</feature>
<gene>
    <name evidence="9" type="ORF">FHR83_006881</name>
</gene>
<feature type="transmembrane region" description="Helical" evidence="7">
    <location>
        <begin position="275"/>
        <end position="293"/>
    </location>
</feature>
<evidence type="ECO:0000313" key="9">
    <source>
        <dbReference type="EMBL" id="MBB3099175.1"/>
    </source>
</evidence>
<protein>
    <submittedName>
        <fullName evidence="9">Zn-dependent protease with chaperone function</fullName>
    </submittedName>
</protein>
<dbReference type="GO" id="GO:0004222">
    <property type="term" value="F:metalloendopeptidase activity"/>
    <property type="evidence" value="ECO:0007669"/>
    <property type="project" value="InterPro"/>
</dbReference>
<keyword evidence="5 6" id="KW-0482">Metalloprotease</keyword>
<dbReference type="GO" id="GO:0006508">
    <property type="term" value="P:proteolysis"/>
    <property type="evidence" value="ECO:0007669"/>
    <property type="project" value="UniProtKB-KW"/>
</dbReference>
<dbReference type="Pfam" id="PF01435">
    <property type="entry name" value="Peptidase_M48"/>
    <property type="match status" value="1"/>
</dbReference>
<feature type="domain" description="Peptidase M48" evidence="8">
    <location>
        <begin position="127"/>
        <end position="202"/>
    </location>
</feature>
<accession>A0A7W5FI75</accession>
<organism evidence="9 10">
    <name type="scientific">Actinoplanes campanulatus</name>
    <dbReference type="NCBI Taxonomy" id="113559"/>
    <lineage>
        <taxon>Bacteria</taxon>
        <taxon>Bacillati</taxon>
        <taxon>Actinomycetota</taxon>
        <taxon>Actinomycetes</taxon>
        <taxon>Micromonosporales</taxon>
        <taxon>Micromonosporaceae</taxon>
        <taxon>Actinoplanes</taxon>
    </lineage>
</organism>
<evidence type="ECO:0000256" key="4">
    <source>
        <dbReference type="ARBA" id="ARBA00022833"/>
    </source>
</evidence>
<evidence type="ECO:0000256" key="2">
    <source>
        <dbReference type="ARBA" id="ARBA00022723"/>
    </source>
</evidence>
<proteinExistence type="inferred from homology"/>
<dbReference type="GO" id="GO:0046872">
    <property type="term" value="F:metal ion binding"/>
    <property type="evidence" value="ECO:0007669"/>
    <property type="project" value="UniProtKB-KW"/>
</dbReference>
<dbReference type="PANTHER" id="PTHR34978:SF3">
    <property type="entry name" value="SLR0241 PROTEIN"/>
    <property type="match status" value="1"/>
</dbReference>
<name>A0A7W5FI75_9ACTN</name>
<keyword evidence="2" id="KW-0479">Metal-binding</keyword>
<feature type="transmembrane region" description="Helical" evidence="7">
    <location>
        <begin position="85"/>
        <end position="105"/>
    </location>
</feature>
<dbReference type="PANTHER" id="PTHR34978">
    <property type="entry name" value="POSSIBLE SENSOR-TRANSDUCER PROTEIN BLAR"/>
    <property type="match status" value="1"/>
</dbReference>
<evidence type="ECO:0000256" key="6">
    <source>
        <dbReference type="RuleBase" id="RU003983"/>
    </source>
</evidence>
<keyword evidence="7" id="KW-0812">Transmembrane</keyword>
<evidence type="ECO:0000256" key="3">
    <source>
        <dbReference type="ARBA" id="ARBA00022801"/>
    </source>
</evidence>
<comment type="caution">
    <text evidence="9">The sequence shown here is derived from an EMBL/GenBank/DDBJ whole genome shotgun (WGS) entry which is preliminary data.</text>
</comment>
<keyword evidence="4 6" id="KW-0862">Zinc</keyword>
<evidence type="ECO:0000313" key="10">
    <source>
        <dbReference type="Proteomes" id="UP000590749"/>
    </source>
</evidence>
<keyword evidence="1 6" id="KW-0645">Protease</keyword>
<dbReference type="CDD" id="cd07326">
    <property type="entry name" value="M56_BlaR1_MecR1_like"/>
    <property type="match status" value="1"/>
</dbReference>
<dbReference type="Gene3D" id="3.30.2010.10">
    <property type="entry name" value="Metalloproteases ('zincins'), catalytic domain"/>
    <property type="match status" value="1"/>
</dbReference>
<dbReference type="InterPro" id="IPR001915">
    <property type="entry name" value="Peptidase_M48"/>
</dbReference>
<dbReference type="AlphaFoldDB" id="A0A7W5FI75"/>
<keyword evidence="3 6" id="KW-0378">Hydrolase</keyword>
<reference evidence="9 10" key="1">
    <citation type="submission" date="2020-08" db="EMBL/GenBank/DDBJ databases">
        <title>Genomic Encyclopedia of Type Strains, Phase III (KMG-III): the genomes of soil and plant-associated and newly described type strains.</title>
        <authorList>
            <person name="Whitman W."/>
        </authorList>
    </citation>
    <scope>NUCLEOTIDE SEQUENCE [LARGE SCALE GENOMIC DNA]</scope>
    <source>
        <strain evidence="9 10">CECT 3287</strain>
    </source>
</reference>
<dbReference type="InterPro" id="IPR052173">
    <property type="entry name" value="Beta-lactam_resp_regulator"/>
</dbReference>
<keyword evidence="10" id="KW-1185">Reference proteome</keyword>
<feature type="transmembrane region" description="Helical" evidence="7">
    <location>
        <begin position="6"/>
        <end position="24"/>
    </location>
</feature>
<comment type="similarity">
    <text evidence="6">Belongs to the peptidase M48 family.</text>
</comment>
<sequence>MFDHFVWEILICPVLVVVAIRYLADRLRPEAAALLLVTSLTAAAAGCLVTLGAFALKAVAELPLTASLLHVSDAYVRADTDSEPWVSWLSLALLLAALTGVARVWRTHRRDTAYARRYTGLPTVDGQVVVLDDDRAEAFAVPGGDGRIVVTTGMRDALDDVQYAALLAHERAHLRSRHHRLVLLAHLSAAVHPVFRLLTRHIDHLVERAADERAAAELGDRRGVARAIATAALVSDSTHRVGSLRMAPPTPDLSRAGAVPRRVASLITPRRNRPLLALALPAAIAVFSLAWTVECVVDLGELLIAARL</sequence>
<dbReference type="EMBL" id="JACHXF010000017">
    <property type="protein sequence ID" value="MBB3099175.1"/>
    <property type="molecule type" value="Genomic_DNA"/>
</dbReference>
<evidence type="ECO:0000256" key="1">
    <source>
        <dbReference type="ARBA" id="ARBA00022670"/>
    </source>
</evidence>
<dbReference type="Proteomes" id="UP000590749">
    <property type="component" value="Unassembled WGS sequence"/>
</dbReference>
<evidence type="ECO:0000256" key="5">
    <source>
        <dbReference type="ARBA" id="ARBA00023049"/>
    </source>
</evidence>
<comment type="cofactor">
    <cofactor evidence="6">
        <name>Zn(2+)</name>
        <dbReference type="ChEBI" id="CHEBI:29105"/>
    </cofactor>
    <text evidence="6">Binds 1 zinc ion per subunit.</text>
</comment>